<gene>
    <name evidence="1" type="ORF">V6N12_058078</name>
</gene>
<keyword evidence="2" id="KW-1185">Reference proteome</keyword>
<organism evidence="1 2">
    <name type="scientific">Hibiscus sabdariffa</name>
    <name type="common">roselle</name>
    <dbReference type="NCBI Taxonomy" id="183260"/>
    <lineage>
        <taxon>Eukaryota</taxon>
        <taxon>Viridiplantae</taxon>
        <taxon>Streptophyta</taxon>
        <taxon>Embryophyta</taxon>
        <taxon>Tracheophyta</taxon>
        <taxon>Spermatophyta</taxon>
        <taxon>Magnoliopsida</taxon>
        <taxon>eudicotyledons</taxon>
        <taxon>Gunneridae</taxon>
        <taxon>Pentapetalae</taxon>
        <taxon>rosids</taxon>
        <taxon>malvids</taxon>
        <taxon>Malvales</taxon>
        <taxon>Malvaceae</taxon>
        <taxon>Malvoideae</taxon>
        <taxon>Hibiscus</taxon>
    </lineage>
</organism>
<dbReference type="EMBL" id="JBBPBM010000096">
    <property type="protein sequence ID" value="KAK8508932.1"/>
    <property type="molecule type" value="Genomic_DNA"/>
</dbReference>
<evidence type="ECO:0000313" key="1">
    <source>
        <dbReference type="EMBL" id="KAK8508932.1"/>
    </source>
</evidence>
<name>A0ABR2BPQ3_9ROSI</name>
<proteinExistence type="predicted"/>
<dbReference type="Proteomes" id="UP001472677">
    <property type="component" value="Unassembled WGS sequence"/>
</dbReference>
<comment type="caution">
    <text evidence="1">The sequence shown here is derived from an EMBL/GenBank/DDBJ whole genome shotgun (WGS) entry which is preliminary data.</text>
</comment>
<accession>A0ABR2BPQ3</accession>
<sequence length="111" mass="12906">MRAEWWSLRIETLHYRIRPGSGEGSVRSLRFVGFLPPRICPRPVLMLGIMMDEMATLLHLVEFCHYWAWQLRCVVVSWMLLAHATPWLGMPAPAPSFGVRDSLLHFTFLQL</sequence>
<reference evidence="1 2" key="1">
    <citation type="journal article" date="2024" name="G3 (Bethesda)">
        <title>Genome assembly of Hibiscus sabdariffa L. provides insights into metabolisms of medicinal natural products.</title>
        <authorList>
            <person name="Kim T."/>
        </authorList>
    </citation>
    <scope>NUCLEOTIDE SEQUENCE [LARGE SCALE GENOMIC DNA]</scope>
    <source>
        <strain evidence="1">TK-2024</strain>
        <tissue evidence="1">Old leaves</tissue>
    </source>
</reference>
<protein>
    <submittedName>
        <fullName evidence="1">Uncharacterized protein</fullName>
    </submittedName>
</protein>
<evidence type="ECO:0000313" key="2">
    <source>
        <dbReference type="Proteomes" id="UP001472677"/>
    </source>
</evidence>